<comment type="catalytic activity">
    <reaction evidence="8">
        <text>apo-[ACP] + CoA = holo-[ACP] + adenosine 3',5'-bisphosphate + H(+)</text>
        <dbReference type="Rhea" id="RHEA:12068"/>
        <dbReference type="Rhea" id="RHEA-COMP:9685"/>
        <dbReference type="Rhea" id="RHEA-COMP:9690"/>
        <dbReference type="ChEBI" id="CHEBI:15378"/>
        <dbReference type="ChEBI" id="CHEBI:29999"/>
        <dbReference type="ChEBI" id="CHEBI:57287"/>
        <dbReference type="ChEBI" id="CHEBI:58343"/>
        <dbReference type="ChEBI" id="CHEBI:64479"/>
        <dbReference type="EC" id="2.7.8.7"/>
    </reaction>
</comment>
<dbReference type="Gene3D" id="3.90.470.20">
    <property type="entry name" value="4'-phosphopantetheinyl transferase domain"/>
    <property type="match status" value="1"/>
</dbReference>
<dbReference type="InterPro" id="IPR004568">
    <property type="entry name" value="Ppantetheine-prot_Trfase_dom"/>
</dbReference>
<keyword evidence="4 8" id="KW-0276">Fatty acid metabolism</keyword>
<evidence type="ECO:0000256" key="2">
    <source>
        <dbReference type="ARBA" id="ARBA00022679"/>
    </source>
</evidence>
<protein>
    <recommendedName>
        <fullName evidence="8">Holo-[acyl-carrier-protein] synthase</fullName>
        <shortName evidence="8">Holo-ACP synthase</shortName>
        <ecNumber evidence="8">2.7.8.7</ecNumber>
    </recommendedName>
    <alternativeName>
        <fullName evidence="8">4'-phosphopantetheinyl transferase AcpS</fullName>
    </alternativeName>
</protein>
<keyword evidence="3 8" id="KW-0479">Metal-binding</keyword>
<dbReference type="InterPro" id="IPR008278">
    <property type="entry name" value="4-PPantetheinyl_Trfase_dom"/>
</dbReference>
<evidence type="ECO:0000313" key="10">
    <source>
        <dbReference type="EMBL" id="WQH14450.1"/>
    </source>
</evidence>
<dbReference type="NCBIfam" id="TIGR00516">
    <property type="entry name" value="acpS"/>
    <property type="match status" value="1"/>
</dbReference>
<evidence type="ECO:0000256" key="4">
    <source>
        <dbReference type="ARBA" id="ARBA00022832"/>
    </source>
</evidence>
<sequence length="129" mass="14370">MIVGIGSDIARVERFVRAMQRHGPRFAQRILGPDEHALWLQKSQPTAFLAKRFAAKEAFVKALGLGLREGMQWRDIQVLNDALGKPYFLLNGEAERLLRAAGVTNSHVTLSDEAEYAVAFVVLEREPPG</sequence>
<keyword evidence="8" id="KW-0963">Cytoplasm</keyword>
<name>A0ABZ0YT93_9GAMM</name>
<feature type="binding site" evidence="8">
    <location>
        <position position="57"/>
    </location>
    <ligand>
        <name>Mg(2+)</name>
        <dbReference type="ChEBI" id="CHEBI:18420"/>
    </ligand>
</feature>
<keyword evidence="11" id="KW-1185">Reference proteome</keyword>
<keyword evidence="6 8" id="KW-0443">Lipid metabolism</keyword>
<dbReference type="EC" id="2.7.8.7" evidence="8"/>
<gene>
    <name evidence="8 10" type="primary">acpS</name>
    <name evidence="10" type="ORF">SR894_07890</name>
</gene>
<dbReference type="RefSeq" id="WP_133730535.1">
    <property type="nucleotide sequence ID" value="NZ_CP140255.1"/>
</dbReference>
<dbReference type="Proteomes" id="UP001324794">
    <property type="component" value="Chromosome"/>
</dbReference>
<keyword evidence="2 8" id="KW-0808">Transferase</keyword>
<dbReference type="SUPFAM" id="SSF56214">
    <property type="entry name" value="4'-phosphopantetheinyl transferase"/>
    <property type="match status" value="1"/>
</dbReference>
<evidence type="ECO:0000256" key="3">
    <source>
        <dbReference type="ARBA" id="ARBA00022723"/>
    </source>
</evidence>
<evidence type="ECO:0000256" key="7">
    <source>
        <dbReference type="ARBA" id="ARBA00023160"/>
    </source>
</evidence>
<evidence type="ECO:0000256" key="6">
    <source>
        <dbReference type="ARBA" id="ARBA00023098"/>
    </source>
</evidence>
<keyword evidence="7 8" id="KW-0275">Fatty acid biosynthesis</keyword>
<evidence type="ECO:0000256" key="5">
    <source>
        <dbReference type="ARBA" id="ARBA00022842"/>
    </source>
</evidence>
<reference evidence="10 11" key="1">
    <citation type="submission" date="2023-11" db="EMBL/GenBank/DDBJ databases">
        <title>MicrobeMod: A computational toolkit for identifying prokaryotic methylation and restriction-modification with nanopore sequencing.</title>
        <authorList>
            <person name="Crits-Christoph A."/>
            <person name="Kang S.C."/>
            <person name="Lee H."/>
            <person name="Ostrov N."/>
        </authorList>
    </citation>
    <scope>NUCLEOTIDE SEQUENCE [LARGE SCALE GENOMIC DNA]</scope>
    <source>
        <strain evidence="10 11">ATCC BAA-805</strain>
    </source>
</reference>
<evidence type="ECO:0000256" key="8">
    <source>
        <dbReference type="HAMAP-Rule" id="MF_00101"/>
    </source>
</evidence>
<dbReference type="GO" id="GO:0008897">
    <property type="term" value="F:holo-[acyl-carrier-protein] synthase activity"/>
    <property type="evidence" value="ECO:0007669"/>
    <property type="project" value="UniProtKB-EC"/>
</dbReference>
<proteinExistence type="inferred from homology"/>
<feature type="domain" description="4'-phosphopantetheinyl transferase" evidence="9">
    <location>
        <begin position="4"/>
        <end position="119"/>
    </location>
</feature>
<evidence type="ECO:0000259" key="9">
    <source>
        <dbReference type="Pfam" id="PF01648"/>
    </source>
</evidence>
<dbReference type="InterPro" id="IPR037143">
    <property type="entry name" value="4-PPantetheinyl_Trfase_dom_sf"/>
</dbReference>
<comment type="function">
    <text evidence="8">Transfers the 4'-phosphopantetheine moiety from coenzyme A to a Ser of acyl-carrier-protein.</text>
</comment>
<dbReference type="EMBL" id="CP140255">
    <property type="protein sequence ID" value="WQH14450.1"/>
    <property type="molecule type" value="Genomic_DNA"/>
</dbReference>
<organism evidence="10 11">
    <name type="scientific">Vreelandella neptunia</name>
    <dbReference type="NCBI Taxonomy" id="115551"/>
    <lineage>
        <taxon>Bacteria</taxon>
        <taxon>Pseudomonadati</taxon>
        <taxon>Pseudomonadota</taxon>
        <taxon>Gammaproteobacteria</taxon>
        <taxon>Oceanospirillales</taxon>
        <taxon>Halomonadaceae</taxon>
        <taxon>Vreelandella</taxon>
    </lineage>
</organism>
<dbReference type="Pfam" id="PF01648">
    <property type="entry name" value="ACPS"/>
    <property type="match status" value="1"/>
</dbReference>
<keyword evidence="1 8" id="KW-0444">Lipid biosynthesis</keyword>
<accession>A0ABZ0YT93</accession>
<comment type="similarity">
    <text evidence="8">Belongs to the P-Pant transferase superfamily. AcpS family.</text>
</comment>
<dbReference type="InterPro" id="IPR002582">
    <property type="entry name" value="ACPS"/>
</dbReference>
<dbReference type="NCBIfam" id="TIGR00556">
    <property type="entry name" value="pantethn_trn"/>
    <property type="match status" value="1"/>
</dbReference>
<evidence type="ECO:0000256" key="1">
    <source>
        <dbReference type="ARBA" id="ARBA00022516"/>
    </source>
</evidence>
<comment type="subcellular location">
    <subcellularLocation>
        <location evidence="8">Cytoplasm</location>
    </subcellularLocation>
</comment>
<dbReference type="HAMAP" id="MF_00101">
    <property type="entry name" value="AcpS"/>
    <property type="match status" value="1"/>
</dbReference>
<feature type="binding site" evidence="8">
    <location>
        <position position="8"/>
    </location>
    <ligand>
        <name>Mg(2+)</name>
        <dbReference type="ChEBI" id="CHEBI:18420"/>
    </ligand>
</feature>
<comment type="cofactor">
    <cofactor evidence="8">
        <name>Mg(2+)</name>
        <dbReference type="ChEBI" id="CHEBI:18420"/>
    </cofactor>
</comment>
<keyword evidence="5 8" id="KW-0460">Magnesium</keyword>
<evidence type="ECO:0000313" key="11">
    <source>
        <dbReference type="Proteomes" id="UP001324794"/>
    </source>
</evidence>